<protein>
    <recommendedName>
        <fullName evidence="3">BED-type domain-containing protein</fullName>
    </recommendedName>
</protein>
<reference evidence="2" key="2">
    <citation type="journal article" date="2015" name="Data Brief">
        <title>Shoot transcriptome of the giant reed, Arundo donax.</title>
        <authorList>
            <person name="Barrero R.A."/>
            <person name="Guerrero F.D."/>
            <person name="Moolhuijzen P."/>
            <person name="Goolsby J.A."/>
            <person name="Tidwell J."/>
            <person name="Bellgard S.E."/>
            <person name="Bellgard M.I."/>
        </authorList>
    </citation>
    <scope>NUCLEOTIDE SEQUENCE</scope>
    <source>
        <tissue evidence="2">Shoot tissue taken approximately 20 cm above the soil surface</tissue>
    </source>
</reference>
<accession>A0A0A9FJK1</accession>
<proteinExistence type="predicted"/>
<name>A0A0A9FJK1_ARUDO</name>
<dbReference type="EMBL" id="GBRH01186477">
    <property type="protein sequence ID" value="JAE11419.1"/>
    <property type="molecule type" value="Transcribed_RNA"/>
</dbReference>
<evidence type="ECO:0000256" key="1">
    <source>
        <dbReference type="SAM" id="MobiDB-lite"/>
    </source>
</evidence>
<feature type="region of interest" description="Disordered" evidence="1">
    <location>
        <begin position="1"/>
        <end position="21"/>
    </location>
</feature>
<evidence type="ECO:0008006" key="3">
    <source>
        <dbReference type="Google" id="ProtNLM"/>
    </source>
</evidence>
<organism evidence="2">
    <name type="scientific">Arundo donax</name>
    <name type="common">Giant reed</name>
    <name type="synonym">Donax arundinaceus</name>
    <dbReference type="NCBI Taxonomy" id="35708"/>
    <lineage>
        <taxon>Eukaryota</taxon>
        <taxon>Viridiplantae</taxon>
        <taxon>Streptophyta</taxon>
        <taxon>Embryophyta</taxon>
        <taxon>Tracheophyta</taxon>
        <taxon>Spermatophyta</taxon>
        <taxon>Magnoliopsida</taxon>
        <taxon>Liliopsida</taxon>
        <taxon>Poales</taxon>
        <taxon>Poaceae</taxon>
        <taxon>PACMAD clade</taxon>
        <taxon>Arundinoideae</taxon>
        <taxon>Arundineae</taxon>
        <taxon>Arundo</taxon>
    </lineage>
</organism>
<feature type="compositionally biased region" description="Basic and acidic residues" evidence="1">
    <location>
        <begin position="7"/>
        <end position="19"/>
    </location>
</feature>
<evidence type="ECO:0000313" key="2">
    <source>
        <dbReference type="EMBL" id="JAE11419.1"/>
    </source>
</evidence>
<sequence>MSANTSEHSETDDSIDDHTAQVPHVKRSKVWVHFKQDLVDVDGDLNAVCKYCGL</sequence>
<reference evidence="2" key="1">
    <citation type="submission" date="2014-09" db="EMBL/GenBank/DDBJ databases">
        <authorList>
            <person name="Magalhaes I.L.F."/>
            <person name="Oliveira U."/>
            <person name="Santos F.R."/>
            <person name="Vidigal T.H.D.A."/>
            <person name="Brescovit A.D."/>
            <person name="Santos A.J."/>
        </authorList>
    </citation>
    <scope>NUCLEOTIDE SEQUENCE</scope>
    <source>
        <tissue evidence="2">Shoot tissue taken approximately 20 cm above the soil surface</tissue>
    </source>
</reference>
<dbReference type="AlphaFoldDB" id="A0A0A9FJK1"/>